<feature type="region of interest" description="Disordered" evidence="1">
    <location>
        <begin position="187"/>
        <end position="218"/>
    </location>
</feature>
<keyword evidence="2" id="KW-0472">Membrane</keyword>
<organism evidence="3 4">
    <name type="scientific">Macrolepiota fuliginosa MF-IS2</name>
    <dbReference type="NCBI Taxonomy" id="1400762"/>
    <lineage>
        <taxon>Eukaryota</taxon>
        <taxon>Fungi</taxon>
        <taxon>Dikarya</taxon>
        <taxon>Basidiomycota</taxon>
        <taxon>Agaricomycotina</taxon>
        <taxon>Agaricomycetes</taxon>
        <taxon>Agaricomycetidae</taxon>
        <taxon>Agaricales</taxon>
        <taxon>Agaricineae</taxon>
        <taxon>Agaricaceae</taxon>
        <taxon>Macrolepiota</taxon>
    </lineage>
</organism>
<feature type="region of interest" description="Disordered" evidence="1">
    <location>
        <begin position="342"/>
        <end position="366"/>
    </location>
</feature>
<feature type="region of interest" description="Disordered" evidence="1">
    <location>
        <begin position="536"/>
        <end position="614"/>
    </location>
</feature>
<feature type="compositionally biased region" description="Polar residues" evidence="1">
    <location>
        <begin position="536"/>
        <end position="546"/>
    </location>
</feature>
<name>A0A9P6C4E4_9AGAR</name>
<feature type="compositionally biased region" description="Polar residues" evidence="1">
    <location>
        <begin position="506"/>
        <end position="518"/>
    </location>
</feature>
<feature type="compositionally biased region" description="Polar residues" evidence="1">
    <location>
        <begin position="164"/>
        <end position="173"/>
    </location>
</feature>
<feature type="compositionally biased region" description="Low complexity" evidence="1">
    <location>
        <begin position="564"/>
        <end position="581"/>
    </location>
</feature>
<feature type="compositionally biased region" description="Low complexity" evidence="1">
    <location>
        <begin position="597"/>
        <end position="609"/>
    </location>
</feature>
<evidence type="ECO:0000313" key="4">
    <source>
        <dbReference type="Proteomes" id="UP000807342"/>
    </source>
</evidence>
<proteinExistence type="predicted"/>
<accession>A0A9P6C4E4</accession>
<feature type="transmembrane region" description="Helical" evidence="2">
    <location>
        <begin position="65"/>
        <end position="87"/>
    </location>
</feature>
<dbReference type="Proteomes" id="UP000807342">
    <property type="component" value="Unassembled WGS sequence"/>
</dbReference>
<dbReference type="OrthoDB" id="2402916at2759"/>
<evidence type="ECO:0000256" key="1">
    <source>
        <dbReference type="SAM" id="MobiDB-lite"/>
    </source>
</evidence>
<evidence type="ECO:0000313" key="3">
    <source>
        <dbReference type="EMBL" id="KAF9451701.1"/>
    </source>
</evidence>
<feature type="compositionally biased region" description="Pro residues" evidence="1">
    <location>
        <begin position="125"/>
        <end position="135"/>
    </location>
</feature>
<keyword evidence="4" id="KW-1185">Reference proteome</keyword>
<keyword evidence="2" id="KW-1133">Transmembrane helix</keyword>
<feature type="region of interest" description="Disordered" evidence="1">
    <location>
        <begin position="294"/>
        <end position="315"/>
    </location>
</feature>
<sequence>MRINTLLFARQDGDCVEVCPEPQPCSCASDQDCIIINRDCHTCSQTTCVAKQDASTPSGGASKGALAGGIVGAVVFLALSISLYFWYRRKSRLRKIFEKNRETQMDKPAPAEDVLNRPDPIEKVPVPPVQQPPHPTTSGHADPESHGTVLPPPPPRTHLMNPFDDTNSIQTTRTEGPNVIPIALVSPESHLSNTDTDTLQSTLRSTTSSGPVRPPRSPDLNLNLEHVNVSHDNLRIPAYAGSTVSGISGISRHSFMSGASYSSELLNEAPVIVTSNKGPVRHVLNVAKAEVVNASDGGKPPSYPSRPAHTSPLAATSFGPNDVLNETDEGEVVDPFHDVHSTTAQGSTSPAANNFNQASPRPESGGLNWLPDGPTPPWARSVDSRPSSISTQAGSIINIGSATRVHVGLSGLASPATASTLPRTPQRTTMARLISPLSGGSSQPGALQEQQARAFVHAQGVRRISGSSVVSATSTRADSILEAFPFVPPSPISDRPIRSPPVSPLARQSFTASASPASPRSLVQPVVTVAPASPMNQQAFNANGPPSESADDEALPAPPDRRTLGMSTGSQLSTTSTGLGSFPFQIDPGATGDVGDTNTNNNSRPNTLNVPRQRASLDTLALTSDLASYPLDFERDSMPQLPSSRQI</sequence>
<feature type="region of interest" description="Disordered" evidence="1">
    <location>
        <begin position="489"/>
        <end position="521"/>
    </location>
</feature>
<comment type="caution">
    <text evidence="3">The sequence shown here is derived from an EMBL/GenBank/DDBJ whole genome shotgun (WGS) entry which is preliminary data.</text>
</comment>
<protein>
    <recommendedName>
        <fullName evidence="5">Membrane anchor Opy2 N-terminal domain-containing protein</fullName>
    </recommendedName>
</protein>
<feature type="region of interest" description="Disordered" evidence="1">
    <location>
        <begin position="104"/>
        <end position="173"/>
    </location>
</feature>
<evidence type="ECO:0000256" key="2">
    <source>
        <dbReference type="SAM" id="Phobius"/>
    </source>
</evidence>
<keyword evidence="2" id="KW-0812">Transmembrane</keyword>
<feature type="compositionally biased region" description="Polar residues" evidence="1">
    <location>
        <begin position="342"/>
        <end position="359"/>
    </location>
</feature>
<feature type="compositionally biased region" description="Low complexity" evidence="1">
    <location>
        <begin position="194"/>
        <end position="209"/>
    </location>
</feature>
<reference evidence="3" key="1">
    <citation type="submission" date="2020-11" db="EMBL/GenBank/DDBJ databases">
        <authorList>
            <consortium name="DOE Joint Genome Institute"/>
            <person name="Ahrendt S."/>
            <person name="Riley R."/>
            <person name="Andreopoulos W."/>
            <person name="Labutti K."/>
            <person name="Pangilinan J."/>
            <person name="Ruiz-Duenas F.J."/>
            <person name="Barrasa J.M."/>
            <person name="Sanchez-Garcia M."/>
            <person name="Camarero S."/>
            <person name="Miyauchi S."/>
            <person name="Serrano A."/>
            <person name="Linde D."/>
            <person name="Babiker R."/>
            <person name="Drula E."/>
            <person name="Ayuso-Fernandez I."/>
            <person name="Pacheco R."/>
            <person name="Padilla G."/>
            <person name="Ferreira P."/>
            <person name="Barriuso J."/>
            <person name="Kellner H."/>
            <person name="Castanera R."/>
            <person name="Alfaro M."/>
            <person name="Ramirez L."/>
            <person name="Pisabarro A.G."/>
            <person name="Kuo A."/>
            <person name="Tritt A."/>
            <person name="Lipzen A."/>
            <person name="He G."/>
            <person name="Yan M."/>
            <person name="Ng V."/>
            <person name="Cullen D."/>
            <person name="Martin F."/>
            <person name="Rosso M.-N."/>
            <person name="Henrissat B."/>
            <person name="Hibbett D."/>
            <person name="Martinez A.T."/>
            <person name="Grigoriev I.V."/>
        </authorList>
    </citation>
    <scope>NUCLEOTIDE SEQUENCE</scope>
    <source>
        <strain evidence="3">MF-IS2</strain>
    </source>
</reference>
<evidence type="ECO:0008006" key="5">
    <source>
        <dbReference type="Google" id="ProtNLM"/>
    </source>
</evidence>
<dbReference type="EMBL" id="MU151081">
    <property type="protein sequence ID" value="KAF9451701.1"/>
    <property type="molecule type" value="Genomic_DNA"/>
</dbReference>
<dbReference type="AlphaFoldDB" id="A0A9P6C4E4"/>
<gene>
    <name evidence="3" type="ORF">P691DRAFT_796336</name>
</gene>